<protein>
    <recommendedName>
        <fullName evidence="3">GIY-YIG domain-containing protein</fullName>
    </recommendedName>
</protein>
<evidence type="ECO:0000313" key="1">
    <source>
        <dbReference type="EMBL" id="MFC4747375.1"/>
    </source>
</evidence>
<proteinExistence type="predicted"/>
<dbReference type="EMBL" id="JBHSGV010000003">
    <property type="protein sequence ID" value="MFC4747375.1"/>
    <property type="molecule type" value="Genomic_DNA"/>
</dbReference>
<evidence type="ECO:0000313" key="2">
    <source>
        <dbReference type="Proteomes" id="UP001595935"/>
    </source>
</evidence>
<keyword evidence="2" id="KW-1185">Reference proteome</keyword>
<sequence length="179" mass="21664">MIEIIDQEISKQLNLIQKFTEELHFQEVCQFELNEKLENIPWEILINSGIYLLEVKNSNNYSNFEEWLANFKMRWEHEDYLRKFTPNFKLKRIKAHNELKDWIPLYIGKSKNMKSRLYDHIYKDINKTTFAMKLLARENMKNEIFKISVINLGLKNYNTIIPLIENELRNRINPLIGKQ</sequence>
<dbReference type="Proteomes" id="UP001595935">
    <property type="component" value="Unassembled WGS sequence"/>
</dbReference>
<gene>
    <name evidence="1" type="ORF">ACFO5S_07950</name>
</gene>
<dbReference type="SUPFAM" id="SSF82771">
    <property type="entry name" value="GIY-YIG endonuclease"/>
    <property type="match status" value="1"/>
</dbReference>
<name>A0ABV9PE60_9FLAO</name>
<comment type="caution">
    <text evidence="1">The sequence shown here is derived from an EMBL/GenBank/DDBJ whole genome shotgun (WGS) entry which is preliminary data.</text>
</comment>
<evidence type="ECO:0008006" key="3">
    <source>
        <dbReference type="Google" id="ProtNLM"/>
    </source>
</evidence>
<dbReference type="InterPro" id="IPR035901">
    <property type="entry name" value="GIY-YIG_endonuc_sf"/>
</dbReference>
<reference evidence="2" key="1">
    <citation type="journal article" date="2019" name="Int. J. Syst. Evol. Microbiol.">
        <title>The Global Catalogue of Microorganisms (GCM) 10K type strain sequencing project: providing services to taxonomists for standard genome sequencing and annotation.</title>
        <authorList>
            <consortium name="The Broad Institute Genomics Platform"/>
            <consortium name="The Broad Institute Genome Sequencing Center for Infectious Disease"/>
            <person name="Wu L."/>
            <person name="Ma J."/>
        </authorList>
    </citation>
    <scope>NUCLEOTIDE SEQUENCE [LARGE SCALE GENOMIC DNA]</scope>
    <source>
        <strain evidence="2">WYCCWR 13023</strain>
    </source>
</reference>
<accession>A0ABV9PE60</accession>
<organism evidence="1 2">
    <name type="scientific">Flavobacterium branchiicola</name>
    <dbReference type="NCBI Taxonomy" id="1114875"/>
    <lineage>
        <taxon>Bacteria</taxon>
        <taxon>Pseudomonadati</taxon>
        <taxon>Bacteroidota</taxon>
        <taxon>Flavobacteriia</taxon>
        <taxon>Flavobacteriales</taxon>
        <taxon>Flavobacteriaceae</taxon>
        <taxon>Flavobacterium</taxon>
    </lineage>
</organism>
<dbReference type="RefSeq" id="WP_213257430.1">
    <property type="nucleotide sequence ID" value="NZ_JAGYWA010000003.1"/>
</dbReference>